<keyword evidence="2" id="KW-0812">Transmembrane</keyword>
<dbReference type="WBParaSite" id="Minc3s00812g17663">
    <property type="protein sequence ID" value="Minc3s00812g17663"/>
    <property type="gene ID" value="Minc3s00812g17663"/>
</dbReference>
<keyword evidence="3" id="KW-1185">Reference proteome</keyword>
<dbReference type="AlphaFoldDB" id="A0A914LRY7"/>
<proteinExistence type="predicted"/>
<dbReference type="Proteomes" id="UP000887563">
    <property type="component" value="Unplaced"/>
</dbReference>
<evidence type="ECO:0000256" key="2">
    <source>
        <dbReference type="SAM" id="Phobius"/>
    </source>
</evidence>
<keyword evidence="2" id="KW-1133">Transmembrane helix</keyword>
<feature type="compositionally biased region" description="Basic and acidic residues" evidence="1">
    <location>
        <begin position="106"/>
        <end position="116"/>
    </location>
</feature>
<reference evidence="4" key="1">
    <citation type="submission" date="2022-11" db="UniProtKB">
        <authorList>
            <consortium name="WormBaseParasite"/>
        </authorList>
    </citation>
    <scope>IDENTIFICATION</scope>
</reference>
<protein>
    <submittedName>
        <fullName evidence="4">Uncharacterized protein</fullName>
    </submittedName>
</protein>
<feature type="region of interest" description="Disordered" evidence="1">
    <location>
        <begin position="101"/>
        <end position="139"/>
    </location>
</feature>
<evidence type="ECO:0000313" key="3">
    <source>
        <dbReference type="Proteomes" id="UP000887563"/>
    </source>
</evidence>
<feature type="compositionally biased region" description="Low complexity" evidence="1">
    <location>
        <begin position="120"/>
        <end position="134"/>
    </location>
</feature>
<name>A0A914LRY7_MELIC</name>
<sequence>MLGEQVHSATIFLCVLVLACVFSLVVDHTKINGRHFSKKLKTSRNSHISIVIDSSLTGSFALRVLFDVIFIDSNGASSERDLTVFQSVIVESNRALTVDLSKQHKNKESRSKERWQDGGSRAQSCRSLSRSRSVVEPEEHDDLLLLLVENVD</sequence>
<evidence type="ECO:0000256" key="1">
    <source>
        <dbReference type="SAM" id="MobiDB-lite"/>
    </source>
</evidence>
<evidence type="ECO:0000313" key="4">
    <source>
        <dbReference type="WBParaSite" id="Minc3s00812g17663"/>
    </source>
</evidence>
<feature type="transmembrane region" description="Helical" evidence="2">
    <location>
        <begin position="6"/>
        <end position="26"/>
    </location>
</feature>
<accession>A0A914LRY7</accession>
<keyword evidence="2" id="KW-0472">Membrane</keyword>
<organism evidence="3 4">
    <name type="scientific">Meloidogyne incognita</name>
    <name type="common">Southern root-knot nematode worm</name>
    <name type="synonym">Oxyuris incognita</name>
    <dbReference type="NCBI Taxonomy" id="6306"/>
    <lineage>
        <taxon>Eukaryota</taxon>
        <taxon>Metazoa</taxon>
        <taxon>Ecdysozoa</taxon>
        <taxon>Nematoda</taxon>
        <taxon>Chromadorea</taxon>
        <taxon>Rhabditida</taxon>
        <taxon>Tylenchina</taxon>
        <taxon>Tylenchomorpha</taxon>
        <taxon>Tylenchoidea</taxon>
        <taxon>Meloidogynidae</taxon>
        <taxon>Meloidogyninae</taxon>
        <taxon>Meloidogyne</taxon>
        <taxon>Meloidogyne incognita group</taxon>
    </lineage>
</organism>